<dbReference type="OrthoDB" id="5769209at2"/>
<dbReference type="RefSeq" id="WP_107281696.1">
    <property type="nucleotide sequence ID" value="NZ_PYMC01000001.1"/>
</dbReference>
<dbReference type="NCBIfam" id="NF047593">
    <property type="entry name" value="IS66_ISAeme5_TnpA"/>
    <property type="match status" value="1"/>
</dbReference>
<proteinExistence type="predicted"/>
<name>A0A2T3N546_9GAMM</name>
<sequence length="107" mass="12143">MAPRCSDQEWKTLFHQCEESSLTIKEFCRQNNLTTSAFYAKRQKLKVFNEQRGSGFVRAQITERTMQYHAAQAPVANMALSIGDMELSIPQGTPAIYLAELIEALRS</sequence>
<organism evidence="1 2">
    <name type="scientific">Photobacterium lipolyticum</name>
    <dbReference type="NCBI Taxonomy" id="266810"/>
    <lineage>
        <taxon>Bacteria</taxon>
        <taxon>Pseudomonadati</taxon>
        <taxon>Pseudomonadota</taxon>
        <taxon>Gammaproteobacteria</taxon>
        <taxon>Vibrionales</taxon>
        <taxon>Vibrionaceae</taxon>
        <taxon>Photobacterium</taxon>
    </lineage>
</organism>
<keyword evidence="2" id="KW-1185">Reference proteome</keyword>
<comment type="caution">
    <text evidence="1">The sequence shown here is derived from an EMBL/GenBank/DDBJ whole genome shotgun (WGS) entry which is preliminary data.</text>
</comment>
<protein>
    <recommendedName>
        <fullName evidence="3">IS66 family insertion sequence element accessory protein TnpB</fullName>
    </recommendedName>
</protein>
<evidence type="ECO:0000313" key="2">
    <source>
        <dbReference type="Proteomes" id="UP000240904"/>
    </source>
</evidence>
<dbReference type="AlphaFoldDB" id="A0A2T3N546"/>
<evidence type="ECO:0008006" key="3">
    <source>
        <dbReference type="Google" id="ProtNLM"/>
    </source>
</evidence>
<gene>
    <name evidence="1" type="ORF">C9I89_02205</name>
</gene>
<reference evidence="1 2" key="1">
    <citation type="submission" date="2018-03" db="EMBL/GenBank/DDBJ databases">
        <title>Whole genome sequencing of Histamine producing bacteria.</title>
        <authorList>
            <person name="Butler K."/>
        </authorList>
    </citation>
    <scope>NUCLEOTIDE SEQUENCE [LARGE SCALE GENOMIC DNA]</scope>
    <source>
        <strain evidence="1 2">DSM 16190</strain>
    </source>
</reference>
<accession>A0A2T3N546</accession>
<evidence type="ECO:0000313" key="1">
    <source>
        <dbReference type="EMBL" id="PSW07544.1"/>
    </source>
</evidence>
<dbReference type="Proteomes" id="UP000240904">
    <property type="component" value="Unassembled WGS sequence"/>
</dbReference>
<dbReference type="EMBL" id="PYMC01000001">
    <property type="protein sequence ID" value="PSW07544.1"/>
    <property type="molecule type" value="Genomic_DNA"/>
</dbReference>